<dbReference type="KEGG" id="frf:LO80_08525"/>
<feature type="transmembrane region" description="Helical" evidence="1">
    <location>
        <begin position="313"/>
        <end position="336"/>
    </location>
</feature>
<protein>
    <submittedName>
        <fullName evidence="2">Uncharacterized protein</fullName>
    </submittedName>
</protein>
<evidence type="ECO:0000313" key="2">
    <source>
        <dbReference type="EMBL" id="AIT10010.1"/>
    </source>
</evidence>
<gene>
    <name evidence="2" type="ORF">LO80_08525</name>
</gene>
<sequence length="346" mass="39210">MFISAISSLLLLPSNYSHIEVFRSLAAYLNALLPFILVINLESKELQRLRKVILWLFYFLVTLGFLQYFHLINFLDPLFKFFIPRASAESLSFMNRGATLLSSEPARAGVELIFMYVVVRYTSIRKTLISDALMLIYILFIIQSAMALGCYMVFLLIIYRLRLVLILAVILLLITQINLHSGGRAIDLVYKVIGSSSIYDSLYMVMNVSGARVISIYSSFIYGIHNIFGGGIGCWKISSVDALNMTGFDVGSMRYFQVHGAGSVVPVRSSGFFSNLMLDVGWLGVLMFSFYLYDKLKVYWKNGTESRNLILYFIFNVCVIGSVGDPTPWIVIALMLRIFDYGRNKV</sequence>
<accession>A0A097ER07</accession>
<proteinExistence type="predicted"/>
<keyword evidence="1" id="KW-0812">Transmembrane</keyword>
<feature type="transmembrane region" description="Helical" evidence="1">
    <location>
        <begin position="27"/>
        <end position="43"/>
    </location>
</feature>
<feature type="transmembrane region" description="Helical" evidence="1">
    <location>
        <begin position="135"/>
        <end position="157"/>
    </location>
</feature>
<keyword evidence="1" id="KW-0472">Membrane</keyword>
<keyword evidence="1" id="KW-1133">Transmembrane helix</keyword>
<dbReference type="AlphaFoldDB" id="A0A097ER07"/>
<evidence type="ECO:0000256" key="1">
    <source>
        <dbReference type="SAM" id="Phobius"/>
    </source>
</evidence>
<feature type="transmembrane region" description="Helical" evidence="1">
    <location>
        <begin position="55"/>
        <end position="75"/>
    </location>
</feature>
<keyword evidence="3" id="KW-1185">Reference proteome</keyword>
<dbReference type="HOGENOM" id="CLU_801124_0_0_6"/>
<dbReference type="EMBL" id="CP009574">
    <property type="protein sequence ID" value="AIT10010.1"/>
    <property type="molecule type" value="Genomic_DNA"/>
</dbReference>
<dbReference type="Proteomes" id="UP000029672">
    <property type="component" value="Chromosome"/>
</dbReference>
<reference evidence="2 3" key="1">
    <citation type="submission" date="2014-10" db="EMBL/GenBank/DDBJ databases">
        <title>Whole genome sequence of Francisella endociliophora strain FSC1006, isolated from a laboratory culture of the marine ciliate Euplotes raikovi.</title>
        <authorList>
            <person name="Granberg M."/>
            <person name="Backman S."/>
            <person name="Lundmark E."/>
            <person name="Nilsson E."/>
            <person name="Karlsson E."/>
            <person name="Thelaus J."/>
            <person name="Ohrman C."/>
            <person name="Larkeryd A."/>
            <person name="Stenberg P."/>
        </authorList>
    </citation>
    <scope>NUCLEOTIDE SEQUENCE [LARGE SCALE GENOMIC DNA]</scope>
    <source>
        <strain evidence="2 3">FSC1006</strain>
    </source>
</reference>
<organism evidence="2 3">
    <name type="scientific">Candidatus Francisella endociliophora</name>
    <dbReference type="NCBI Taxonomy" id="653937"/>
    <lineage>
        <taxon>Bacteria</taxon>
        <taxon>Pseudomonadati</taxon>
        <taxon>Pseudomonadota</taxon>
        <taxon>Gammaproteobacteria</taxon>
        <taxon>Thiotrichales</taxon>
        <taxon>Francisellaceae</taxon>
        <taxon>Francisella</taxon>
    </lineage>
</organism>
<feature type="transmembrane region" description="Helical" evidence="1">
    <location>
        <begin position="276"/>
        <end position="293"/>
    </location>
</feature>
<dbReference type="STRING" id="1547445.LO80_08525"/>
<name>A0A097ER07_9GAMM</name>
<evidence type="ECO:0000313" key="3">
    <source>
        <dbReference type="Proteomes" id="UP000029672"/>
    </source>
</evidence>
<feature type="transmembrane region" description="Helical" evidence="1">
    <location>
        <begin position="163"/>
        <end position="181"/>
    </location>
</feature>